<feature type="signal peptide" evidence="1">
    <location>
        <begin position="1"/>
        <end position="26"/>
    </location>
</feature>
<comment type="caution">
    <text evidence="2">The sequence shown here is derived from an EMBL/GenBank/DDBJ whole genome shotgun (WGS) entry which is preliminary data.</text>
</comment>
<feature type="chain" id="PRO_5008279964" evidence="1">
    <location>
        <begin position="27"/>
        <end position="405"/>
    </location>
</feature>
<name>A0A198WQ75_MORCA</name>
<gene>
    <name evidence="2" type="ORF">AO370_1709</name>
</gene>
<organism evidence="2 3">
    <name type="scientific">Moraxella catarrhalis</name>
    <name type="common">Branhamella catarrhalis</name>
    <dbReference type="NCBI Taxonomy" id="480"/>
    <lineage>
        <taxon>Bacteria</taxon>
        <taxon>Pseudomonadati</taxon>
        <taxon>Pseudomonadota</taxon>
        <taxon>Gammaproteobacteria</taxon>
        <taxon>Moraxellales</taxon>
        <taxon>Moraxellaceae</taxon>
        <taxon>Moraxella</taxon>
    </lineage>
</organism>
<evidence type="ECO:0000313" key="3">
    <source>
        <dbReference type="Proteomes" id="UP000078295"/>
    </source>
</evidence>
<dbReference type="Gene3D" id="2.40.160.10">
    <property type="entry name" value="Porin"/>
    <property type="match status" value="1"/>
</dbReference>
<sequence length="405" mass="44025">MNKTSTQLGLLAVSVSLIMASLPAHAVYLDRNLRDGLQFGISGSVNPSLSVNSSTFTYLGDPSVYGNNATLERMLQDQDRQDSDERARLNGFGGASVYLGAQKYLTRDITLFGNVGLYAPASKGQRAAYGYGVNLATKYGSIGINTDNEFSAGAGTPSGIYNLVDGSNEYSTAISVSTSYIPKFKFTAYHALPGSPDTRSVSSYENYYIQKAQGLSASYSHPISPNQTLSIGTAYSKSQRHKDFFSDTAYNNKTASTVGLSYRQGDWSVSGNVGQAKENLHGAIIDDITTKAFGTRISYKVTPRISVSGTYGQKTTDKNTKPNKRLDIPNIIAQRGGNISSRVHESWFFDKTKQKTYGLSASYYIYGGISISASMNQTRTTNFTEEGAYSQRKNNSYRISTGFSF</sequence>
<dbReference type="InterPro" id="IPR023614">
    <property type="entry name" value="Porin_dom_sf"/>
</dbReference>
<keyword evidence="1" id="KW-0732">Signal</keyword>
<protein>
    <submittedName>
        <fullName evidence="2">Uncharacterized protein</fullName>
    </submittedName>
</protein>
<dbReference type="RefSeq" id="WP_064604715.1">
    <property type="nucleotide sequence ID" value="NZ_LXHG01000131.1"/>
</dbReference>
<dbReference type="OrthoDB" id="6649169at2"/>
<evidence type="ECO:0000313" key="2">
    <source>
        <dbReference type="EMBL" id="OAV23051.1"/>
    </source>
</evidence>
<dbReference type="Proteomes" id="UP000078295">
    <property type="component" value="Unassembled WGS sequence"/>
</dbReference>
<evidence type="ECO:0000256" key="1">
    <source>
        <dbReference type="SAM" id="SignalP"/>
    </source>
</evidence>
<proteinExistence type="predicted"/>
<dbReference type="AlphaFoldDB" id="A0A198WQ75"/>
<reference evidence="2 3" key="1">
    <citation type="journal article" date="2016" name="Genome Biol. Evol.">
        <title>Comparative Genomic Analyses of the Moraxella catarrhalis Serosensitive and Seroresistant Lineages Demonstrate Their Independent Evolution.</title>
        <authorList>
            <person name="Earl J.P."/>
            <person name="de Vries S.P."/>
            <person name="Ahmed A."/>
            <person name="Powell E."/>
            <person name="Schultz M.P."/>
            <person name="Hermans P.W."/>
            <person name="Hill D.J."/>
            <person name="Zhou Z."/>
            <person name="Constantinidou C.I."/>
            <person name="Hu F.Z."/>
            <person name="Bootsma H.J."/>
            <person name="Ehrlich G.D."/>
        </authorList>
    </citation>
    <scope>NUCLEOTIDE SEQUENCE [LARGE SCALE GENOMIC DNA]</scope>
    <source>
        <strain evidence="2 3">F23</strain>
    </source>
</reference>
<dbReference type="SUPFAM" id="SSF56935">
    <property type="entry name" value="Porins"/>
    <property type="match status" value="1"/>
</dbReference>
<dbReference type="EMBL" id="LXHQ01000046">
    <property type="protein sequence ID" value="OAV23051.1"/>
    <property type="molecule type" value="Genomic_DNA"/>
</dbReference>
<accession>A0A198WQ75</accession>